<dbReference type="Proteomes" id="UP000450917">
    <property type="component" value="Unassembled WGS sequence"/>
</dbReference>
<feature type="chain" id="PRO_5030613462" description="UDP-glucose 6-dehydrogenase" evidence="11">
    <location>
        <begin position="21"/>
        <end position="469"/>
    </location>
</feature>
<dbReference type="GO" id="GO:0000271">
    <property type="term" value="P:polysaccharide biosynthetic process"/>
    <property type="evidence" value="ECO:0007669"/>
    <property type="project" value="InterPro"/>
</dbReference>
<feature type="domain" description="UDP-glucose/GDP-mannose dehydrogenase C-terminal" evidence="12">
    <location>
        <begin position="337"/>
        <end position="440"/>
    </location>
</feature>
<organism evidence="13 14">
    <name type="scientific">Paenibacillus validus</name>
    <dbReference type="NCBI Taxonomy" id="44253"/>
    <lineage>
        <taxon>Bacteria</taxon>
        <taxon>Bacillati</taxon>
        <taxon>Bacillota</taxon>
        <taxon>Bacilli</taxon>
        <taxon>Bacillales</taxon>
        <taxon>Paenibacillaceae</taxon>
        <taxon>Paenibacillus</taxon>
    </lineage>
</organism>
<name>A0A7X2Z9H0_9BACL</name>
<evidence type="ECO:0000259" key="12">
    <source>
        <dbReference type="SMART" id="SM00984"/>
    </source>
</evidence>
<dbReference type="Gene3D" id="3.40.50.720">
    <property type="entry name" value="NAD(P)-binding Rossmann-like Domain"/>
    <property type="match status" value="2"/>
</dbReference>
<evidence type="ECO:0000256" key="10">
    <source>
        <dbReference type="PIRSR" id="PIRSR500134-3"/>
    </source>
</evidence>
<evidence type="ECO:0000256" key="4">
    <source>
        <dbReference type="ARBA" id="ARBA00023002"/>
    </source>
</evidence>
<protein>
    <recommendedName>
        <fullName evidence="3 7">UDP-glucose 6-dehydrogenase</fullName>
        <ecNumber evidence="3 7">1.1.1.22</ecNumber>
    </recommendedName>
</protein>
<dbReference type="InterPro" id="IPR036291">
    <property type="entry name" value="NAD(P)-bd_dom_sf"/>
</dbReference>
<dbReference type="EC" id="1.1.1.22" evidence="3 7"/>
<dbReference type="AlphaFoldDB" id="A0A7X2Z9H0"/>
<evidence type="ECO:0000256" key="2">
    <source>
        <dbReference type="ARBA" id="ARBA00006601"/>
    </source>
</evidence>
<dbReference type="Pfam" id="PF03720">
    <property type="entry name" value="UDPG_MGDP_dh_C"/>
    <property type="match status" value="1"/>
</dbReference>
<accession>A0A7X2Z9H0</accession>
<evidence type="ECO:0000256" key="9">
    <source>
        <dbReference type="PIRSR" id="PIRSR500134-2"/>
    </source>
</evidence>
<evidence type="ECO:0000256" key="3">
    <source>
        <dbReference type="ARBA" id="ARBA00012954"/>
    </source>
</evidence>
<feature type="binding site" evidence="10">
    <location>
        <position position="287"/>
    </location>
    <ligand>
        <name>NAD(+)</name>
        <dbReference type="ChEBI" id="CHEBI:57540"/>
    </ligand>
</feature>
<feature type="binding site" evidence="9">
    <location>
        <begin position="154"/>
        <end position="157"/>
    </location>
    <ligand>
        <name>substrate</name>
    </ligand>
</feature>
<dbReference type="EMBL" id="WNZX01000006">
    <property type="protein sequence ID" value="MUG70828.1"/>
    <property type="molecule type" value="Genomic_DNA"/>
</dbReference>
<keyword evidence="5 7" id="KW-0520">NAD</keyword>
<dbReference type="GO" id="GO:0003979">
    <property type="term" value="F:UDP-glucose 6-dehydrogenase activity"/>
    <property type="evidence" value="ECO:0007669"/>
    <property type="project" value="UniProtKB-EC"/>
</dbReference>
<comment type="catalytic activity">
    <reaction evidence="6 7">
        <text>UDP-alpha-D-glucose + 2 NAD(+) + H2O = UDP-alpha-D-glucuronate + 2 NADH + 3 H(+)</text>
        <dbReference type="Rhea" id="RHEA:23596"/>
        <dbReference type="ChEBI" id="CHEBI:15377"/>
        <dbReference type="ChEBI" id="CHEBI:15378"/>
        <dbReference type="ChEBI" id="CHEBI:57540"/>
        <dbReference type="ChEBI" id="CHEBI:57945"/>
        <dbReference type="ChEBI" id="CHEBI:58052"/>
        <dbReference type="ChEBI" id="CHEBI:58885"/>
        <dbReference type="EC" id="1.1.1.22"/>
    </reaction>
</comment>
<dbReference type="PIRSF" id="PIRSF000124">
    <property type="entry name" value="UDPglc_GDPman_dh"/>
    <property type="match status" value="1"/>
</dbReference>
<feature type="signal peptide" evidence="11">
    <location>
        <begin position="1"/>
        <end position="20"/>
    </location>
</feature>
<dbReference type="Pfam" id="PF03721">
    <property type="entry name" value="UDPG_MGDP_dh_N"/>
    <property type="match status" value="1"/>
</dbReference>
<dbReference type="Pfam" id="PF00984">
    <property type="entry name" value="UDPG_MGDP_dh"/>
    <property type="match status" value="1"/>
</dbReference>
<dbReference type="NCBIfam" id="TIGR03026">
    <property type="entry name" value="NDP-sugDHase"/>
    <property type="match status" value="2"/>
</dbReference>
<dbReference type="SUPFAM" id="SSF51735">
    <property type="entry name" value="NAD(P)-binding Rossmann-fold domains"/>
    <property type="match status" value="1"/>
</dbReference>
<keyword evidence="4 7" id="KW-0560">Oxidoreductase</keyword>
<comment type="caution">
    <text evidence="13">The sequence shown here is derived from an EMBL/GenBank/DDBJ whole genome shotgun (WGS) entry which is preliminary data.</text>
</comment>
<feature type="binding site" evidence="10">
    <location>
        <position position="35"/>
    </location>
    <ligand>
        <name>NAD(+)</name>
        <dbReference type="ChEBI" id="CHEBI:57540"/>
    </ligand>
</feature>
<comment type="similarity">
    <text evidence="2 7">Belongs to the UDP-glucose/GDP-mannose dehydrogenase family.</text>
</comment>
<gene>
    <name evidence="13" type="ORF">GNP93_09065</name>
</gene>
<dbReference type="SMART" id="SM00984">
    <property type="entry name" value="UDPG_MGDP_dh_C"/>
    <property type="match status" value="1"/>
</dbReference>
<dbReference type="SUPFAM" id="SSF52413">
    <property type="entry name" value="UDP-glucose/GDP-mannose dehydrogenase C-terminal domain"/>
    <property type="match status" value="1"/>
</dbReference>
<feature type="binding site" evidence="9">
    <location>
        <position position="228"/>
    </location>
    <ligand>
        <name>substrate</name>
    </ligand>
</feature>
<evidence type="ECO:0000313" key="14">
    <source>
        <dbReference type="Proteomes" id="UP000450917"/>
    </source>
</evidence>
<dbReference type="Gene3D" id="1.20.5.100">
    <property type="entry name" value="Cytochrome c1, transmembrane anchor, C-terminal"/>
    <property type="match status" value="1"/>
</dbReference>
<dbReference type="InterPro" id="IPR028357">
    <property type="entry name" value="UDPglc_DH_bac"/>
</dbReference>
<evidence type="ECO:0000256" key="5">
    <source>
        <dbReference type="ARBA" id="ARBA00023027"/>
    </source>
</evidence>
<sequence>MKVVCIGAGYVGSVTGAAFAALGHHTTVIDIDTNKVNAINEGTSPIFEPGLEALIRKFSGRTLAATNQYEVVTDADVVFIGVGTPSKEDGSADLKYIELAARNIAEHLDRNRYTVIVNKSTVPVGTAEHVTALISQYSNLTNNEHFSVISNPEFLREGYAVEDVFLPDRIVIGTMDNQARSVMKELYSQLMDLQKPIEVLQEIGLAVQPKDELPVYFETDTRSAEMIKYASNAFLAVKISYINEVARLCEALQSNALDVAKGMGLDSRIGNKFLQVSSGWSGSCFPKDTAEFLAASRKHGRELNVVKAAVESNLEMHAYIVEKTKRKLGTLFGKRIGFLGLTFKPNTDDTRNTQASIIIQMMLGQGANIQVHDPQGMEMFRHINPNLPIAYCDQAEQVALNADAVILLTHWEEYVHLDWNEMGNMMNFKYVLDTRNFLSSHFIRDKGFHYEGLGVGIEYRELRTLSNVV</sequence>
<feature type="binding site" evidence="9">
    <location>
        <begin position="273"/>
        <end position="277"/>
    </location>
    <ligand>
        <name>substrate</name>
    </ligand>
</feature>
<dbReference type="RefSeq" id="WP_155614515.1">
    <property type="nucleotide sequence ID" value="NZ_WNZX01000006.1"/>
</dbReference>
<evidence type="ECO:0000313" key="13">
    <source>
        <dbReference type="EMBL" id="MUG70828.1"/>
    </source>
</evidence>
<dbReference type="GO" id="GO:0006065">
    <property type="term" value="P:UDP-glucuronate biosynthetic process"/>
    <property type="evidence" value="ECO:0007669"/>
    <property type="project" value="UniProtKB-UniPathway"/>
</dbReference>
<keyword evidence="14" id="KW-1185">Reference proteome</keyword>
<dbReference type="PANTHER" id="PTHR43750:SF3">
    <property type="entry name" value="UDP-GLUCOSE 6-DEHYDROGENASE TUAD"/>
    <property type="match status" value="1"/>
</dbReference>
<feature type="active site" description="Nucleophile" evidence="8">
    <location>
        <position position="284"/>
    </location>
</feature>
<dbReference type="GO" id="GO:0051287">
    <property type="term" value="F:NAD binding"/>
    <property type="evidence" value="ECO:0007669"/>
    <property type="project" value="InterPro"/>
</dbReference>
<evidence type="ECO:0000256" key="7">
    <source>
        <dbReference type="PIRNR" id="PIRNR000124"/>
    </source>
</evidence>
<feature type="binding site" evidence="10">
    <location>
        <position position="351"/>
    </location>
    <ligand>
        <name>NAD(+)</name>
        <dbReference type="ChEBI" id="CHEBI:57540"/>
    </ligand>
</feature>
<evidence type="ECO:0000256" key="1">
    <source>
        <dbReference type="ARBA" id="ARBA00004701"/>
    </source>
</evidence>
<comment type="pathway">
    <text evidence="1">Nucleotide-sugar biosynthesis; UDP-alpha-D-glucuronate biosynthesis; UDP-alpha-D-glucuronate from UDP-alpha-D-glucose: step 1/1.</text>
</comment>
<keyword evidence="11" id="KW-0732">Signal</keyword>
<reference evidence="13 14" key="1">
    <citation type="submission" date="2019-11" db="EMBL/GenBank/DDBJ databases">
        <title>Draft genome sequences of five Paenibacillus species of dairy origin.</title>
        <authorList>
            <person name="Olajide A.M."/>
            <person name="Chen S."/>
            <person name="Lapointe G."/>
        </authorList>
    </citation>
    <scope>NUCLEOTIDE SEQUENCE [LARGE SCALE GENOMIC DNA]</scope>
    <source>
        <strain evidence="13 14">2CS3</strain>
    </source>
</reference>
<dbReference type="PANTHER" id="PTHR43750">
    <property type="entry name" value="UDP-GLUCOSE 6-DEHYDROGENASE TUAD"/>
    <property type="match status" value="1"/>
</dbReference>
<feature type="binding site" evidence="10">
    <location>
        <position position="157"/>
    </location>
    <ligand>
        <name>NAD(+)</name>
        <dbReference type="ChEBI" id="CHEBI:57540"/>
    </ligand>
</feature>
<dbReference type="SUPFAM" id="SSF48179">
    <property type="entry name" value="6-phosphogluconate dehydrogenase C-terminal domain-like"/>
    <property type="match status" value="1"/>
</dbReference>
<dbReference type="InterPro" id="IPR036220">
    <property type="entry name" value="UDP-Glc/GDP-Man_DH_C_sf"/>
</dbReference>
<evidence type="ECO:0000256" key="8">
    <source>
        <dbReference type="PIRSR" id="PIRSR500134-1"/>
    </source>
</evidence>
<feature type="binding site" evidence="10">
    <location>
        <position position="84"/>
    </location>
    <ligand>
        <name>NAD(+)</name>
        <dbReference type="ChEBI" id="CHEBI:57540"/>
    </ligand>
</feature>
<dbReference type="InterPro" id="IPR001732">
    <property type="entry name" value="UDP-Glc/GDP-Man_DH_N"/>
</dbReference>
<dbReference type="InterPro" id="IPR008927">
    <property type="entry name" value="6-PGluconate_DH-like_C_sf"/>
</dbReference>
<feature type="binding site" evidence="9">
    <location>
        <position position="344"/>
    </location>
    <ligand>
        <name>substrate</name>
    </ligand>
</feature>
<feature type="binding site" evidence="10">
    <location>
        <position position="30"/>
    </location>
    <ligand>
        <name>NAD(+)</name>
        <dbReference type="ChEBI" id="CHEBI:57540"/>
    </ligand>
</feature>
<feature type="binding site" evidence="10">
    <location>
        <position position="121"/>
    </location>
    <ligand>
        <name>NAD(+)</name>
        <dbReference type="ChEBI" id="CHEBI:57540"/>
    </ligand>
</feature>
<dbReference type="UniPathway" id="UPA00038">
    <property type="reaction ID" value="UER00491"/>
</dbReference>
<dbReference type="InterPro" id="IPR014027">
    <property type="entry name" value="UDP-Glc/GDP-Man_DH_C"/>
</dbReference>
<evidence type="ECO:0000256" key="6">
    <source>
        <dbReference type="ARBA" id="ARBA00047473"/>
    </source>
</evidence>
<dbReference type="InterPro" id="IPR014026">
    <property type="entry name" value="UDP-Glc/GDP-Man_DH_dimer"/>
</dbReference>
<proteinExistence type="inferred from homology"/>
<dbReference type="InterPro" id="IPR017476">
    <property type="entry name" value="UDP-Glc/GDP-Man"/>
</dbReference>
<dbReference type="PIRSF" id="PIRSF500134">
    <property type="entry name" value="UDPglc_DH_bac"/>
    <property type="match status" value="1"/>
</dbReference>
<evidence type="ECO:0000256" key="11">
    <source>
        <dbReference type="SAM" id="SignalP"/>
    </source>
</evidence>